<comment type="caution">
    <text evidence="3">The sequence shown here is derived from an EMBL/GenBank/DDBJ whole genome shotgun (WGS) entry which is preliminary data.</text>
</comment>
<dbReference type="SUPFAM" id="SSF55797">
    <property type="entry name" value="PR-1-like"/>
    <property type="match status" value="1"/>
</dbReference>
<dbReference type="PANTHER" id="PTHR43308:SF5">
    <property type="entry name" value="S-LAYER PROTEIN _ PEPTIDOGLYCAN ENDO-BETA-N-ACETYLGLUCOSAMINIDASE"/>
    <property type="match status" value="1"/>
</dbReference>
<dbReference type="Pfam" id="PF00395">
    <property type="entry name" value="SLH"/>
    <property type="match status" value="3"/>
</dbReference>
<dbReference type="PROSITE" id="PS51272">
    <property type="entry name" value="SLH"/>
    <property type="match status" value="3"/>
</dbReference>
<reference evidence="3 4" key="1">
    <citation type="submission" date="2020-08" db="EMBL/GenBank/DDBJ databases">
        <title>Genomic Encyclopedia of Type Strains, Phase IV (KMG-IV): sequencing the most valuable type-strain genomes for metagenomic binning, comparative biology and taxonomic classification.</title>
        <authorList>
            <person name="Goeker M."/>
        </authorList>
    </citation>
    <scope>NUCLEOTIDE SEQUENCE [LARGE SCALE GENOMIC DNA]</scope>
    <source>
        <strain evidence="3 4">DSM 21769</strain>
    </source>
</reference>
<dbReference type="InterPro" id="IPR029410">
    <property type="entry name" value="CAP_assoc"/>
</dbReference>
<dbReference type="Pfam" id="PF00188">
    <property type="entry name" value="CAP"/>
    <property type="match status" value="1"/>
</dbReference>
<dbReference type="InterPro" id="IPR001119">
    <property type="entry name" value="SLH_dom"/>
</dbReference>
<feature type="domain" description="SLH" evidence="2">
    <location>
        <begin position="88"/>
        <end position="142"/>
    </location>
</feature>
<organism evidence="3 4">
    <name type="scientific">Geomicrobium halophilum</name>
    <dbReference type="NCBI Taxonomy" id="549000"/>
    <lineage>
        <taxon>Bacteria</taxon>
        <taxon>Bacillati</taxon>
        <taxon>Bacillota</taxon>
        <taxon>Bacilli</taxon>
        <taxon>Bacillales</taxon>
        <taxon>Geomicrobium</taxon>
    </lineage>
</organism>
<evidence type="ECO:0000256" key="1">
    <source>
        <dbReference type="SAM" id="MobiDB-lite"/>
    </source>
</evidence>
<name>A0A841PZT9_9BACL</name>
<protein>
    <submittedName>
        <fullName evidence="3">Uncharacterized protein YkwD</fullName>
    </submittedName>
</protein>
<dbReference type="PANTHER" id="PTHR43308">
    <property type="entry name" value="OUTER MEMBRANE PROTEIN ALPHA-RELATED"/>
    <property type="match status" value="1"/>
</dbReference>
<dbReference type="Proteomes" id="UP000568839">
    <property type="component" value="Unassembled WGS sequence"/>
</dbReference>
<dbReference type="InterPro" id="IPR014044">
    <property type="entry name" value="CAP_dom"/>
</dbReference>
<dbReference type="RefSeq" id="WP_184404432.1">
    <property type="nucleotide sequence ID" value="NZ_JACHHJ010000003.1"/>
</dbReference>
<evidence type="ECO:0000313" key="4">
    <source>
        <dbReference type="Proteomes" id="UP000568839"/>
    </source>
</evidence>
<dbReference type="Gene3D" id="3.40.33.10">
    <property type="entry name" value="CAP"/>
    <property type="match status" value="1"/>
</dbReference>
<dbReference type="InterPro" id="IPR035940">
    <property type="entry name" value="CAP_sf"/>
</dbReference>
<feature type="domain" description="SLH" evidence="2">
    <location>
        <begin position="24"/>
        <end position="87"/>
    </location>
</feature>
<dbReference type="Pfam" id="PF14504">
    <property type="entry name" value="CAP_assoc_N"/>
    <property type="match status" value="1"/>
</dbReference>
<dbReference type="CDD" id="cd05379">
    <property type="entry name" value="CAP_bacterial"/>
    <property type="match status" value="1"/>
</dbReference>
<dbReference type="InterPro" id="IPR051465">
    <property type="entry name" value="Cell_Envelope_Struct_Comp"/>
</dbReference>
<feature type="region of interest" description="Disordered" evidence="1">
    <location>
        <begin position="380"/>
        <end position="400"/>
    </location>
</feature>
<evidence type="ECO:0000259" key="2">
    <source>
        <dbReference type="PROSITE" id="PS51272"/>
    </source>
</evidence>
<keyword evidence="4" id="KW-1185">Reference proteome</keyword>
<dbReference type="AlphaFoldDB" id="A0A841PZT9"/>
<sequence>MKRYGIASIAVGALVLFVCQEQGNAETFQDVSADHWASSEIEYIQEQEIITGYSDGTFRPEEFISRGQAATILARSLELEVETASGINYEDVPEKHPYFSEINAVSEAEIMNGSMEEFRPEAPLTRAQLSAILQRAFDLEASQDIDFHDVNTSHWAYEHIAAVVSERIATGRDDGWYYPNEEVSREYLAVFMSRALNEDFRPDDAYEGDDGDEQPWAFRGFELGDSLKDIEEDLGSPEETMPSRYGFQWHIYHDNYERYIQYGVSDDGTIVGAITPQDVWQGNGGIDNHATRSDVQEEYGEPLSSMSKGDVNYSLEGKQKDAYLIDNMYITFYYDGQNHDEVSNIMVIDADVEDAFDQYFAEPTSEMRASYKSQVHHISNAVRTDRGKGSTTPDDDALGTARKHSQDMARSQYFDHVNLDGDGPFDRMEAEGIAFHSAAENLARGYPSPVDAVEGWLNSTNGHREALLGNYDYSAVGVAFDERNHRPYYTQLLYTKP</sequence>
<proteinExistence type="predicted"/>
<feature type="domain" description="SLH" evidence="2">
    <location>
        <begin position="143"/>
        <end position="206"/>
    </location>
</feature>
<evidence type="ECO:0000313" key="3">
    <source>
        <dbReference type="EMBL" id="MBB6450382.1"/>
    </source>
</evidence>
<dbReference type="EMBL" id="JACHHJ010000003">
    <property type="protein sequence ID" value="MBB6450382.1"/>
    <property type="molecule type" value="Genomic_DNA"/>
</dbReference>
<accession>A0A841PZT9</accession>
<gene>
    <name evidence="3" type="ORF">HNR44_002365</name>
</gene>